<sequence>MPQLYRSHPSQVCRSLRALVSEKSVWTTILRWVYREQGTFGPSYPFNSMNVEELQKAAIAPQLFKGLVTGQSWPAEELHKAQMLKPVTELMPFCKRGSGQRQGQKGACIRHLVPGGRLLLQVKQAGETGGTLEIELWDLGIPGSPLRREPIHIAQMKDDEHPEFKVTALVSHVDGEALRVAVQLSDPSKGRPILYGDLLLIRTDDAIVLWNFVRHACSAISFGDVEIGRPEEVVVLAADMIIAFRRGLLWGEVHVWELPPAAEFKKVTTPSFKVAVAAGSTPPDKVLLMPLPEDEDDRNHSLNVPSGAHTLPLTFDIFSWPWRGNRSRPVPWVGPKTRVINSCLRCTLNFKRPLEVDATLDASSRSKADLLSIDVAGSFKIQVQGTGESSISPQFSPSLSGSNLTFAFIKSRTMERKKGSNHSKSRYSTFAYFLQDSSES</sequence>
<dbReference type="Proteomes" id="UP000521943">
    <property type="component" value="Unassembled WGS sequence"/>
</dbReference>
<name>A0A8H6M298_9AGAR</name>
<evidence type="ECO:0000313" key="2">
    <source>
        <dbReference type="Proteomes" id="UP000521943"/>
    </source>
</evidence>
<dbReference type="OrthoDB" id="10386216at2759"/>
<keyword evidence="2" id="KW-1185">Reference proteome</keyword>
<gene>
    <name evidence="1" type="ORF">DFP72DRAFT_903876</name>
</gene>
<feature type="non-terminal residue" evidence="1">
    <location>
        <position position="440"/>
    </location>
</feature>
<dbReference type="AlphaFoldDB" id="A0A8H6M298"/>
<proteinExistence type="predicted"/>
<organism evidence="1 2">
    <name type="scientific">Ephemerocybe angulata</name>
    <dbReference type="NCBI Taxonomy" id="980116"/>
    <lineage>
        <taxon>Eukaryota</taxon>
        <taxon>Fungi</taxon>
        <taxon>Dikarya</taxon>
        <taxon>Basidiomycota</taxon>
        <taxon>Agaricomycotina</taxon>
        <taxon>Agaricomycetes</taxon>
        <taxon>Agaricomycetidae</taxon>
        <taxon>Agaricales</taxon>
        <taxon>Agaricineae</taxon>
        <taxon>Psathyrellaceae</taxon>
        <taxon>Ephemerocybe</taxon>
    </lineage>
</organism>
<comment type="caution">
    <text evidence="1">The sequence shown here is derived from an EMBL/GenBank/DDBJ whole genome shotgun (WGS) entry which is preliminary data.</text>
</comment>
<reference evidence="1 2" key="1">
    <citation type="submission" date="2020-07" db="EMBL/GenBank/DDBJ databases">
        <title>Comparative genomics of pyrophilous fungi reveals a link between fire events and developmental genes.</title>
        <authorList>
            <consortium name="DOE Joint Genome Institute"/>
            <person name="Steindorff A.S."/>
            <person name="Carver A."/>
            <person name="Calhoun S."/>
            <person name="Stillman K."/>
            <person name="Liu H."/>
            <person name="Lipzen A."/>
            <person name="Pangilinan J."/>
            <person name="Labutti K."/>
            <person name="Bruns T.D."/>
            <person name="Grigoriev I.V."/>
        </authorList>
    </citation>
    <scope>NUCLEOTIDE SEQUENCE [LARGE SCALE GENOMIC DNA]</scope>
    <source>
        <strain evidence="1 2">CBS 144469</strain>
    </source>
</reference>
<dbReference type="EMBL" id="JACGCI010000042">
    <property type="protein sequence ID" value="KAF6752883.1"/>
    <property type="molecule type" value="Genomic_DNA"/>
</dbReference>
<protein>
    <submittedName>
        <fullName evidence="1">Uncharacterized protein</fullName>
    </submittedName>
</protein>
<accession>A0A8H6M298</accession>
<evidence type="ECO:0000313" key="1">
    <source>
        <dbReference type="EMBL" id="KAF6752883.1"/>
    </source>
</evidence>